<keyword evidence="3" id="KW-0238">DNA-binding</keyword>
<accession>A0A9W9KEU3</accession>
<dbReference type="EMBL" id="JAPMSZ010000005">
    <property type="protein sequence ID" value="KAJ5102437.1"/>
    <property type="molecule type" value="Genomic_DNA"/>
</dbReference>
<evidence type="ECO:0000313" key="8">
    <source>
        <dbReference type="Proteomes" id="UP001141434"/>
    </source>
</evidence>
<evidence type="ECO:0000256" key="2">
    <source>
        <dbReference type="ARBA" id="ARBA00023015"/>
    </source>
</evidence>
<dbReference type="GO" id="GO:0000976">
    <property type="term" value="F:transcription cis-regulatory region binding"/>
    <property type="evidence" value="ECO:0007669"/>
    <property type="project" value="TreeGrafter"/>
</dbReference>
<evidence type="ECO:0000256" key="4">
    <source>
        <dbReference type="ARBA" id="ARBA00023163"/>
    </source>
</evidence>
<dbReference type="CDD" id="cd12148">
    <property type="entry name" value="fungal_TF_MHR"/>
    <property type="match status" value="1"/>
</dbReference>
<dbReference type="PANTHER" id="PTHR31845">
    <property type="entry name" value="FINGER DOMAIN PROTEIN, PUTATIVE-RELATED"/>
    <property type="match status" value="1"/>
</dbReference>
<gene>
    <name evidence="7" type="ORF">NUU61_004659</name>
</gene>
<reference evidence="7" key="1">
    <citation type="submission" date="2022-11" db="EMBL/GenBank/DDBJ databases">
        <authorList>
            <person name="Petersen C."/>
        </authorList>
    </citation>
    <scope>NUCLEOTIDE SEQUENCE</scope>
    <source>
        <strain evidence="7">IBT 34128</strain>
    </source>
</reference>
<dbReference type="Proteomes" id="UP001141434">
    <property type="component" value="Unassembled WGS sequence"/>
</dbReference>
<keyword evidence="5" id="KW-0539">Nucleus</keyword>
<proteinExistence type="predicted"/>
<evidence type="ECO:0008006" key="9">
    <source>
        <dbReference type="Google" id="ProtNLM"/>
    </source>
</evidence>
<dbReference type="AlphaFoldDB" id="A0A9W9KEU3"/>
<evidence type="ECO:0000256" key="1">
    <source>
        <dbReference type="ARBA" id="ARBA00004123"/>
    </source>
</evidence>
<reference evidence="7" key="2">
    <citation type="journal article" date="2023" name="IMA Fungus">
        <title>Comparative genomic study of the Penicillium genus elucidates a diverse pangenome and 15 lateral gene transfer events.</title>
        <authorList>
            <person name="Petersen C."/>
            <person name="Sorensen T."/>
            <person name="Nielsen M.R."/>
            <person name="Sondergaard T.E."/>
            <person name="Sorensen J.L."/>
            <person name="Fitzpatrick D.A."/>
            <person name="Frisvad J.C."/>
            <person name="Nielsen K.L."/>
        </authorList>
    </citation>
    <scope>NUCLEOTIDE SEQUENCE</scope>
    <source>
        <strain evidence="7">IBT 34128</strain>
    </source>
</reference>
<evidence type="ECO:0000256" key="3">
    <source>
        <dbReference type="ARBA" id="ARBA00023125"/>
    </source>
</evidence>
<name>A0A9W9KEU3_9EURO</name>
<keyword evidence="4" id="KW-0804">Transcription</keyword>
<comment type="subcellular location">
    <subcellularLocation>
        <location evidence="1">Nucleus</location>
    </subcellularLocation>
</comment>
<evidence type="ECO:0000256" key="5">
    <source>
        <dbReference type="ARBA" id="ARBA00023242"/>
    </source>
</evidence>
<dbReference type="GO" id="GO:0000981">
    <property type="term" value="F:DNA-binding transcription factor activity, RNA polymerase II-specific"/>
    <property type="evidence" value="ECO:0007669"/>
    <property type="project" value="TreeGrafter"/>
</dbReference>
<feature type="region of interest" description="Disordered" evidence="6">
    <location>
        <begin position="1"/>
        <end position="37"/>
    </location>
</feature>
<dbReference type="InterPro" id="IPR051089">
    <property type="entry name" value="prtT"/>
</dbReference>
<keyword evidence="8" id="KW-1185">Reference proteome</keyword>
<dbReference type="OrthoDB" id="3163292at2759"/>
<comment type="caution">
    <text evidence="7">The sequence shown here is derived from an EMBL/GenBank/DDBJ whole genome shotgun (WGS) entry which is preliminary data.</text>
</comment>
<protein>
    <recommendedName>
        <fullName evidence="9">Transcription factor domain-containing protein</fullName>
    </recommendedName>
</protein>
<feature type="compositionally biased region" description="Polar residues" evidence="6">
    <location>
        <begin position="1"/>
        <end position="14"/>
    </location>
</feature>
<evidence type="ECO:0000313" key="7">
    <source>
        <dbReference type="EMBL" id="KAJ5102437.1"/>
    </source>
</evidence>
<dbReference type="PANTHER" id="PTHR31845:SF21">
    <property type="entry name" value="REGULATORY PROTEIN LEU3"/>
    <property type="match status" value="1"/>
</dbReference>
<dbReference type="RefSeq" id="XP_056513268.1">
    <property type="nucleotide sequence ID" value="XM_056655241.1"/>
</dbReference>
<dbReference type="GeneID" id="81394409"/>
<evidence type="ECO:0000256" key="6">
    <source>
        <dbReference type="SAM" id="MobiDB-lite"/>
    </source>
</evidence>
<keyword evidence="2" id="KW-0805">Transcription regulation</keyword>
<organism evidence="7 8">
    <name type="scientific">Penicillium alfredii</name>
    <dbReference type="NCBI Taxonomy" id="1506179"/>
    <lineage>
        <taxon>Eukaryota</taxon>
        <taxon>Fungi</taxon>
        <taxon>Dikarya</taxon>
        <taxon>Ascomycota</taxon>
        <taxon>Pezizomycotina</taxon>
        <taxon>Eurotiomycetes</taxon>
        <taxon>Eurotiomycetidae</taxon>
        <taxon>Eurotiales</taxon>
        <taxon>Aspergillaceae</taxon>
        <taxon>Penicillium</taxon>
    </lineage>
</organism>
<sequence>MLTSEFSLPAQTPLSGEMPRPDGRYRNHYPTLDFSSPTHPKTLDHLTLSSQQIDSLYFKKYHPPVPLLDPTIPPNNYYDRSPLLFWTVVYISSRQYAEEPGLLGMLTSPLKQLLWGTISNPPHTWYLVQSMLLFCMWPFPTSSLWNDTTPMLVNLAQTIAMQLGLHQPEAIQDFSRTKQKLTAREISEVVKTWSICYIASQSMTTIYGLALPSSDWMIDRICDQDSTYMVPENMKHQLLIYRFSARRGHWKEKSQASLRLPQHTAVLTSNLREADNDVLLNGTGLQLYVFYLLDSGGSTSRKIALLRAFDIAKTLIANLRQLDTTSNFMKHCPASYFRVTSLVALFILKLQDSNYAELLDVESGKRAFNAALFLLRQASLEDSDLPGRTSNILAQLWSRQGHSKQSGEEPRLRLRTRLSASLLHDQLWSWRESFGGQVSASHTPPADNIGPQSMTTLPDGGLIVPTPEEGHVDRLTFEEVFDTEMLSLLPFDLEADASLNPLTSFTEGVPSPSKVL</sequence>
<dbReference type="GO" id="GO:0005634">
    <property type="term" value="C:nucleus"/>
    <property type="evidence" value="ECO:0007669"/>
    <property type="project" value="UniProtKB-SubCell"/>
</dbReference>